<protein>
    <submittedName>
        <fullName evidence="2">DUF5103 domain-containing protein</fullName>
    </submittedName>
</protein>
<dbReference type="Gene3D" id="2.60.40.10">
    <property type="entry name" value="Immunoglobulins"/>
    <property type="match status" value="1"/>
</dbReference>
<reference evidence="2" key="1">
    <citation type="submission" date="2020-10" db="EMBL/GenBank/DDBJ databases">
        <authorList>
            <person name="Lu T."/>
            <person name="Wang Q."/>
            <person name="Han X."/>
        </authorList>
    </citation>
    <scope>NUCLEOTIDE SEQUENCE</scope>
    <source>
        <strain evidence="2">WQ 117</strain>
    </source>
</reference>
<name>A0A8J7FW21_9FLAO</name>
<accession>A0A8J7FW21</accession>
<dbReference type="Pfam" id="PF17116">
    <property type="entry name" value="T9SS_plug_1st"/>
    <property type="match status" value="1"/>
</dbReference>
<evidence type="ECO:0000259" key="1">
    <source>
        <dbReference type="Pfam" id="PF17116"/>
    </source>
</evidence>
<proteinExistence type="predicted"/>
<sequence length="423" mass="49893">MPMRLFNIVYITILCLFSTFVIGQTLEILPPKNITTVQVFNPQKNDNTAIIRLGSNEYLLFLFDDLEAGYKRYNYKIEHRNADWSESNIFESEYVVGLNNDYVRTYKNSFNTYKKFTNYQIQFPNKDMNVKLGGNYLLKVYTTNEDQPIFTKRFAVYQGNVDVGMKSSRYINPTYKDINQRIQTVISSGSQNLTETPDGGKLFIMKNNNWNEHIADINPDFTRSNQLTYNNVEWTFEGGGEYNWFDTKNLDVPGLTTERNFRKDSVYHTVLRVDFPKYNLPYDDYGDVNGNFYIRNNRFGNEYLAASEADYSWVYFALDAFEDQNGLYEPYVVGAFNNWEISPQSKLKYNPVSKLWENEYFLKQGYYNYQYVVVNTKNKRVEPSYVSGSFWQTENLYQGLFYYRPWGGRYDILMGYGEVNTRN</sequence>
<feature type="domain" description="Type 9 secretion system plug protein N-terminal" evidence="1">
    <location>
        <begin position="34"/>
        <end position="158"/>
    </location>
</feature>
<gene>
    <name evidence="2" type="ORF">IM532_08760</name>
</gene>
<evidence type="ECO:0000313" key="2">
    <source>
        <dbReference type="EMBL" id="MBF0597536.1"/>
    </source>
</evidence>
<dbReference type="Proteomes" id="UP000608754">
    <property type="component" value="Unassembled WGS sequence"/>
</dbReference>
<evidence type="ECO:0000313" key="3">
    <source>
        <dbReference type="Proteomes" id="UP000608754"/>
    </source>
</evidence>
<comment type="caution">
    <text evidence="2">The sequence shown here is derived from an EMBL/GenBank/DDBJ whole genome shotgun (WGS) entry which is preliminary data.</text>
</comment>
<dbReference type="InterPro" id="IPR031345">
    <property type="entry name" value="T9SS_Plug_N"/>
</dbReference>
<dbReference type="InterPro" id="IPR013783">
    <property type="entry name" value="Ig-like_fold"/>
</dbReference>
<organism evidence="2 3">
    <name type="scientific">Faecalibacter rhinopitheci</name>
    <dbReference type="NCBI Taxonomy" id="2779678"/>
    <lineage>
        <taxon>Bacteria</taxon>
        <taxon>Pseudomonadati</taxon>
        <taxon>Bacteroidota</taxon>
        <taxon>Flavobacteriia</taxon>
        <taxon>Flavobacteriales</taxon>
        <taxon>Weeksellaceae</taxon>
        <taxon>Faecalibacter</taxon>
    </lineage>
</organism>
<dbReference type="AlphaFoldDB" id="A0A8J7FW21"/>
<dbReference type="EMBL" id="JADGIK010000005">
    <property type="protein sequence ID" value="MBF0597536.1"/>
    <property type="molecule type" value="Genomic_DNA"/>
</dbReference>
<keyword evidence="3" id="KW-1185">Reference proteome</keyword>